<gene>
    <name evidence="3" type="ORF">FAEPRAM212_02762</name>
</gene>
<proteinExistence type="predicted"/>
<feature type="transmembrane region" description="Helical" evidence="1">
    <location>
        <begin position="109"/>
        <end position="127"/>
    </location>
</feature>
<reference evidence="3 4" key="2">
    <citation type="submission" date="2007-09" db="EMBL/GenBank/DDBJ databases">
        <authorList>
            <person name="Fulton L."/>
            <person name="Clifton S."/>
            <person name="Fulton B."/>
            <person name="Xu J."/>
            <person name="Minx P."/>
            <person name="Pepin K.H."/>
            <person name="Johnson M."/>
            <person name="Thiruvilangam P."/>
            <person name="Bhonagiri V."/>
            <person name="Nash W.E."/>
            <person name="Mardis E.R."/>
            <person name="Wilson R.K."/>
        </authorList>
    </citation>
    <scope>NUCLEOTIDE SEQUENCE [LARGE SCALE GENOMIC DNA]</scope>
    <source>
        <strain evidence="3 4">M21/2</strain>
    </source>
</reference>
<dbReference type="Proteomes" id="UP000005945">
    <property type="component" value="Unassembled WGS sequence"/>
</dbReference>
<evidence type="ECO:0000313" key="4">
    <source>
        <dbReference type="Proteomes" id="UP000005945"/>
    </source>
</evidence>
<keyword evidence="1" id="KW-1133">Transmembrane helix</keyword>
<feature type="transmembrane region" description="Helical" evidence="1">
    <location>
        <begin position="180"/>
        <end position="201"/>
    </location>
</feature>
<organism evidence="3 4">
    <name type="scientific">Faecalibacterium prausnitzii M21/2</name>
    <dbReference type="NCBI Taxonomy" id="411485"/>
    <lineage>
        <taxon>Bacteria</taxon>
        <taxon>Bacillati</taxon>
        <taxon>Bacillota</taxon>
        <taxon>Clostridia</taxon>
        <taxon>Eubacteriales</taxon>
        <taxon>Oscillospiraceae</taxon>
        <taxon>Faecalibacterium</taxon>
    </lineage>
</organism>
<dbReference type="EMBL" id="ABED02000029">
    <property type="protein sequence ID" value="EDP19979.1"/>
    <property type="molecule type" value="Genomic_DNA"/>
</dbReference>
<dbReference type="HOGENOM" id="CLU_067755_1_0_9"/>
<evidence type="ECO:0000313" key="3">
    <source>
        <dbReference type="EMBL" id="EDP19979.1"/>
    </source>
</evidence>
<keyword evidence="1" id="KW-0472">Membrane</keyword>
<name>A8SFI6_9FIRM</name>
<sequence length="202" mass="22837">MTKRKETAVKYRNTSGRYALLDELRGLDLVSMMLYHGCWDLVNLFGIQADWYYGLPGHLWQQSICWVFILLSGFCVQLGHHTLRRGAQVFGAGALVTAVTLLFMPEDRVIFGVLTLLGSAMLLTGLLEKPLRRIPPAAGFAISAVLFALTRNVSAGYLGFGSLRLWLPQTLYANYVTAYVGFYPLWFYSTDYFALLPWLFLF</sequence>
<dbReference type="AlphaFoldDB" id="A8SFI6"/>
<feature type="transmembrane region" description="Helical" evidence="1">
    <location>
        <begin position="139"/>
        <end position="160"/>
    </location>
</feature>
<feature type="transmembrane region" description="Helical" evidence="1">
    <location>
        <begin position="59"/>
        <end position="79"/>
    </location>
</feature>
<comment type="caution">
    <text evidence="3">The sequence shown here is derived from an EMBL/GenBank/DDBJ whole genome shotgun (WGS) entry which is preliminary data.</text>
</comment>
<dbReference type="InterPro" id="IPR012429">
    <property type="entry name" value="HGSNAT_cat"/>
</dbReference>
<feature type="transmembrane region" description="Helical" evidence="1">
    <location>
        <begin position="86"/>
        <end position="103"/>
    </location>
</feature>
<protein>
    <recommendedName>
        <fullName evidence="2">Heparan-alpha-glucosaminide N-acetyltransferase catalytic domain-containing protein</fullName>
    </recommendedName>
</protein>
<dbReference type="Pfam" id="PF07786">
    <property type="entry name" value="HGSNAT_cat"/>
    <property type="match status" value="1"/>
</dbReference>
<reference evidence="3 4" key="1">
    <citation type="submission" date="2007-09" db="EMBL/GenBank/DDBJ databases">
        <title>Draft genome sequence of Faecalibacterium prausnitzii M21/2.</title>
        <authorList>
            <person name="Sudarsanam P."/>
            <person name="Ley R."/>
            <person name="Guruge J."/>
            <person name="Turnbaugh P.J."/>
            <person name="Mahowald M."/>
            <person name="Liep D."/>
            <person name="Gordon J."/>
        </authorList>
    </citation>
    <scope>NUCLEOTIDE SEQUENCE [LARGE SCALE GENOMIC DNA]</scope>
    <source>
        <strain evidence="3 4">M21/2</strain>
    </source>
</reference>
<keyword evidence="1" id="KW-0812">Transmembrane</keyword>
<accession>A8SFI6</accession>
<feature type="domain" description="Heparan-alpha-glucosaminide N-acetyltransferase catalytic" evidence="2">
    <location>
        <begin position="17"/>
        <end position="201"/>
    </location>
</feature>
<evidence type="ECO:0000259" key="2">
    <source>
        <dbReference type="Pfam" id="PF07786"/>
    </source>
</evidence>
<evidence type="ECO:0000256" key="1">
    <source>
        <dbReference type="SAM" id="Phobius"/>
    </source>
</evidence>